<evidence type="ECO:0000313" key="2">
    <source>
        <dbReference type="EMBL" id="PIQ86607.1"/>
    </source>
</evidence>
<feature type="transmembrane region" description="Helical" evidence="1">
    <location>
        <begin position="145"/>
        <end position="163"/>
    </location>
</feature>
<protein>
    <submittedName>
        <fullName evidence="2">Uncharacterized protein</fullName>
    </submittedName>
</protein>
<feature type="transmembrane region" description="Helical" evidence="1">
    <location>
        <begin position="169"/>
        <end position="199"/>
    </location>
</feature>
<gene>
    <name evidence="2" type="ORF">COV74_04310</name>
</gene>
<accession>A0A2H0LQF3</accession>
<dbReference type="Proteomes" id="UP000230859">
    <property type="component" value="Unassembled WGS sequence"/>
</dbReference>
<dbReference type="EMBL" id="PCVY01000040">
    <property type="protein sequence ID" value="PIQ86607.1"/>
    <property type="molecule type" value="Genomic_DNA"/>
</dbReference>
<evidence type="ECO:0000256" key="1">
    <source>
        <dbReference type="SAM" id="Phobius"/>
    </source>
</evidence>
<keyword evidence="1" id="KW-1133">Transmembrane helix</keyword>
<comment type="caution">
    <text evidence="2">The sequence shown here is derived from an EMBL/GenBank/DDBJ whole genome shotgun (WGS) entry which is preliminary data.</text>
</comment>
<name>A0A2H0LQF3_9BACT</name>
<feature type="transmembrane region" description="Helical" evidence="1">
    <location>
        <begin position="39"/>
        <end position="64"/>
    </location>
</feature>
<reference evidence="2 3" key="1">
    <citation type="submission" date="2017-09" db="EMBL/GenBank/DDBJ databases">
        <title>Depth-based differentiation of microbial function through sediment-hosted aquifers and enrichment of novel symbionts in the deep terrestrial subsurface.</title>
        <authorList>
            <person name="Probst A.J."/>
            <person name="Ladd B."/>
            <person name="Jarett J.K."/>
            <person name="Geller-Mcgrath D.E."/>
            <person name="Sieber C.M."/>
            <person name="Emerson J.B."/>
            <person name="Anantharaman K."/>
            <person name="Thomas B.C."/>
            <person name="Malmstrom R."/>
            <person name="Stieglmeier M."/>
            <person name="Klingl A."/>
            <person name="Woyke T."/>
            <person name="Ryan C.M."/>
            <person name="Banfield J.F."/>
        </authorList>
    </citation>
    <scope>NUCLEOTIDE SEQUENCE [LARGE SCALE GENOMIC DNA]</scope>
    <source>
        <strain evidence="2">CG11_big_fil_rev_8_21_14_0_20_45_26</strain>
    </source>
</reference>
<dbReference type="AlphaFoldDB" id="A0A2H0LQF3"/>
<feature type="transmembrane region" description="Helical" evidence="1">
    <location>
        <begin position="12"/>
        <end position="33"/>
    </location>
</feature>
<proteinExistence type="predicted"/>
<evidence type="ECO:0000313" key="3">
    <source>
        <dbReference type="Proteomes" id="UP000230859"/>
    </source>
</evidence>
<feature type="transmembrane region" description="Helical" evidence="1">
    <location>
        <begin position="76"/>
        <end position="100"/>
    </location>
</feature>
<keyword evidence="1" id="KW-0812">Transmembrane</keyword>
<feature type="transmembrane region" description="Helical" evidence="1">
    <location>
        <begin position="120"/>
        <end position="138"/>
    </location>
</feature>
<sequence>MLKLIGQELKNHAPFTLLGAASGIAIAAFLYRIPKEVSYFAFYVLHPGHVLLSAMVTASMYQLHTCAANRHQCNRIALVLVGYFGSIGIATLSDSVIPYIGERWLALPHTHLHIGFLEAWWLVNPLALLGIAIAYRWPQTKVPHAGHVLLSTGASLFHMLMALESGLTWSIAFALTIFLFIAVWLPCCLSDIAFPILFVGKSNPDNQHFPHSHHH</sequence>
<organism evidence="2 3">
    <name type="scientific">Candidatus Abzuiibacterium crystallinum</name>
    <dbReference type="NCBI Taxonomy" id="1974748"/>
    <lineage>
        <taxon>Bacteria</taxon>
        <taxon>Pseudomonadati</taxon>
        <taxon>Candidatus Omnitrophota</taxon>
        <taxon>Candidatus Abzuiibacterium</taxon>
    </lineage>
</organism>
<keyword evidence="1" id="KW-0472">Membrane</keyword>